<organism evidence="2 3">
    <name type="scientific">Strigamia maritima</name>
    <name type="common">European centipede</name>
    <name type="synonym">Geophilus maritimus</name>
    <dbReference type="NCBI Taxonomy" id="126957"/>
    <lineage>
        <taxon>Eukaryota</taxon>
        <taxon>Metazoa</taxon>
        <taxon>Ecdysozoa</taxon>
        <taxon>Arthropoda</taxon>
        <taxon>Myriapoda</taxon>
        <taxon>Chilopoda</taxon>
        <taxon>Pleurostigmophora</taxon>
        <taxon>Geophilomorpha</taxon>
        <taxon>Linotaeniidae</taxon>
        <taxon>Strigamia</taxon>
    </lineage>
</organism>
<sequence length="120" mass="13599">MTQQIEETVKTCMRCQEHNRLTCKPPGSLSPRPIPVTPFSTIAIDHAGPYHPYKSCKHILVIIDFATRFIIAVPVRSLNAEITIETLEKFVFKRYGPPSIMISDSFKTILNPKEIFGVLQ</sequence>
<dbReference type="InterPro" id="IPR012337">
    <property type="entry name" value="RNaseH-like_sf"/>
</dbReference>
<keyword evidence="3" id="KW-1185">Reference proteome</keyword>
<dbReference type="AlphaFoldDB" id="T1IGU8"/>
<dbReference type="PANTHER" id="PTHR37984">
    <property type="entry name" value="PROTEIN CBG26694"/>
    <property type="match status" value="1"/>
</dbReference>
<dbReference type="EMBL" id="AFFK01012873">
    <property type="status" value="NOT_ANNOTATED_CDS"/>
    <property type="molecule type" value="Genomic_DNA"/>
</dbReference>
<dbReference type="OMA" id="GPPSIMI"/>
<dbReference type="Gene3D" id="3.30.420.10">
    <property type="entry name" value="Ribonuclease H-like superfamily/Ribonuclease H"/>
    <property type="match status" value="1"/>
</dbReference>
<dbReference type="InterPro" id="IPR001584">
    <property type="entry name" value="Integrase_cat-core"/>
</dbReference>
<dbReference type="STRING" id="126957.T1IGU8"/>
<feature type="domain" description="Integrase catalytic" evidence="1">
    <location>
        <begin position="34"/>
        <end position="120"/>
    </location>
</feature>
<dbReference type="PANTHER" id="PTHR37984:SF5">
    <property type="entry name" value="PROTEIN NYNRIN-LIKE"/>
    <property type="match status" value="1"/>
</dbReference>
<dbReference type="Proteomes" id="UP000014500">
    <property type="component" value="Unassembled WGS sequence"/>
</dbReference>
<proteinExistence type="predicted"/>
<evidence type="ECO:0000313" key="3">
    <source>
        <dbReference type="Proteomes" id="UP000014500"/>
    </source>
</evidence>
<dbReference type="PhylomeDB" id="T1IGU8"/>
<evidence type="ECO:0000259" key="1">
    <source>
        <dbReference type="PROSITE" id="PS50994"/>
    </source>
</evidence>
<reference evidence="2" key="2">
    <citation type="submission" date="2015-02" db="UniProtKB">
        <authorList>
            <consortium name="EnsemblMetazoa"/>
        </authorList>
    </citation>
    <scope>IDENTIFICATION</scope>
</reference>
<dbReference type="InterPro" id="IPR036397">
    <property type="entry name" value="RNaseH_sf"/>
</dbReference>
<evidence type="ECO:0000313" key="2">
    <source>
        <dbReference type="EnsemblMetazoa" id="SMAR000050-PA"/>
    </source>
</evidence>
<name>T1IGU8_STRMM</name>
<dbReference type="GO" id="GO:0015074">
    <property type="term" value="P:DNA integration"/>
    <property type="evidence" value="ECO:0007669"/>
    <property type="project" value="InterPro"/>
</dbReference>
<protein>
    <recommendedName>
        <fullName evidence="1">Integrase catalytic domain-containing protein</fullName>
    </recommendedName>
</protein>
<dbReference type="HOGENOM" id="CLU_2052534_0_0_1"/>
<dbReference type="InterPro" id="IPR050951">
    <property type="entry name" value="Retrovirus_Pol_polyprotein"/>
</dbReference>
<dbReference type="eggNOG" id="KOG0017">
    <property type="taxonomic scope" value="Eukaryota"/>
</dbReference>
<dbReference type="SUPFAM" id="SSF53098">
    <property type="entry name" value="Ribonuclease H-like"/>
    <property type="match status" value="1"/>
</dbReference>
<reference evidence="3" key="1">
    <citation type="submission" date="2011-05" db="EMBL/GenBank/DDBJ databases">
        <authorList>
            <person name="Richards S.R."/>
            <person name="Qu J."/>
            <person name="Jiang H."/>
            <person name="Jhangiani S.N."/>
            <person name="Agravi P."/>
            <person name="Goodspeed R."/>
            <person name="Gross S."/>
            <person name="Mandapat C."/>
            <person name="Jackson L."/>
            <person name="Mathew T."/>
            <person name="Pu L."/>
            <person name="Thornton R."/>
            <person name="Saada N."/>
            <person name="Wilczek-Boney K.B."/>
            <person name="Lee S."/>
            <person name="Kovar C."/>
            <person name="Wu Y."/>
            <person name="Scherer S.E."/>
            <person name="Worley K.C."/>
            <person name="Muzny D.M."/>
            <person name="Gibbs R."/>
        </authorList>
    </citation>
    <scope>NUCLEOTIDE SEQUENCE</scope>
    <source>
        <strain evidence="3">Brora</strain>
    </source>
</reference>
<dbReference type="GO" id="GO:0003676">
    <property type="term" value="F:nucleic acid binding"/>
    <property type="evidence" value="ECO:0007669"/>
    <property type="project" value="InterPro"/>
</dbReference>
<accession>T1IGU8</accession>
<dbReference type="PROSITE" id="PS50994">
    <property type="entry name" value="INTEGRASE"/>
    <property type="match status" value="1"/>
</dbReference>
<dbReference type="EnsemblMetazoa" id="SMAR000050-RA">
    <property type="protein sequence ID" value="SMAR000050-PA"/>
    <property type="gene ID" value="SMAR000050"/>
</dbReference>